<organism evidence="2 3">
    <name type="scientific">Xylanibacter ruminicola</name>
    <name type="common">Prevotella ruminicola</name>
    <dbReference type="NCBI Taxonomy" id="839"/>
    <lineage>
        <taxon>Bacteria</taxon>
        <taxon>Pseudomonadati</taxon>
        <taxon>Bacteroidota</taxon>
        <taxon>Bacteroidia</taxon>
        <taxon>Bacteroidales</taxon>
        <taxon>Prevotellaceae</taxon>
        <taxon>Xylanibacter</taxon>
    </lineage>
</organism>
<name>A0A9D5S829_XYLRU</name>
<dbReference type="InterPro" id="IPR027417">
    <property type="entry name" value="P-loop_NTPase"/>
</dbReference>
<evidence type="ECO:0000313" key="3">
    <source>
        <dbReference type="Proteomes" id="UP000806522"/>
    </source>
</evidence>
<dbReference type="InterPro" id="IPR033186">
    <property type="entry name" value="HerA_C"/>
</dbReference>
<evidence type="ECO:0000313" key="2">
    <source>
        <dbReference type="EMBL" id="MBE6270709.1"/>
    </source>
</evidence>
<dbReference type="PANTHER" id="PTHR30121:SF6">
    <property type="entry name" value="SLR6007 PROTEIN"/>
    <property type="match status" value="1"/>
</dbReference>
<dbReference type="AlphaFoldDB" id="A0A9D5S829"/>
<dbReference type="Gene3D" id="3.40.50.300">
    <property type="entry name" value="P-loop containing nucleotide triphosphate hydrolases"/>
    <property type="match status" value="2"/>
</dbReference>
<comment type="caution">
    <text evidence="2">The sequence shown here is derived from an EMBL/GenBank/DDBJ whole genome shotgun (WGS) entry which is preliminary data.</text>
</comment>
<dbReference type="Proteomes" id="UP000806522">
    <property type="component" value="Unassembled WGS sequence"/>
</dbReference>
<dbReference type="EMBL" id="SUYC01000006">
    <property type="protein sequence ID" value="MBE6270709.1"/>
    <property type="molecule type" value="Genomic_DNA"/>
</dbReference>
<dbReference type="InterPro" id="IPR051162">
    <property type="entry name" value="T4SS_component"/>
</dbReference>
<evidence type="ECO:0000259" key="1">
    <source>
        <dbReference type="Pfam" id="PF05872"/>
    </source>
</evidence>
<reference evidence="2" key="1">
    <citation type="submission" date="2019-04" db="EMBL/GenBank/DDBJ databases">
        <title>Evolution of Biomass-Degrading Anaerobic Consortia Revealed by Metagenomics.</title>
        <authorList>
            <person name="Peng X."/>
        </authorList>
    </citation>
    <scope>NUCLEOTIDE SEQUENCE</scope>
    <source>
        <strain evidence="2">SIG140</strain>
    </source>
</reference>
<gene>
    <name evidence="2" type="ORF">E7101_07135</name>
</gene>
<feature type="domain" description="Helicase HerA-like C-terminal" evidence="1">
    <location>
        <begin position="27"/>
        <end position="535"/>
    </location>
</feature>
<dbReference type="PANTHER" id="PTHR30121">
    <property type="entry name" value="UNCHARACTERIZED PROTEIN YJGR-RELATED"/>
    <property type="match status" value="1"/>
</dbReference>
<dbReference type="CDD" id="cd01127">
    <property type="entry name" value="TrwB_TraG_TraD_VirD4"/>
    <property type="match status" value="1"/>
</dbReference>
<dbReference type="SUPFAM" id="SSF52540">
    <property type="entry name" value="P-loop containing nucleoside triphosphate hydrolases"/>
    <property type="match status" value="1"/>
</dbReference>
<dbReference type="Pfam" id="PF05872">
    <property type="entry name" value="HerA_C"/>
    <property type="match status" value="1"/>
</dbReference>
<accession>A0A9D5S829</accession>
<proteinExistence type="predicted"/>
<protein>
    <submittedName>
        <fullName evidence="2">DUF853 family protein</fullName>
    </submittedName>
</protein>
<sequence length="537" mass="59344">MYICAINLKQKRMYDKERGLYIAHCSNGALSITGKMANRHGLIAGATGTGKTVTLQVMAETFCQAGVPCFMADMKGDLSGISQPGKMSGFIEKRLPEFCIENPEFQSCPVRFFDVFGEQGHPMRATISQMGPQLLSRLFGLNETQTGVLYIAFKLADERGLLLDDIKDLRLLLDYMAKHMKDVTLKYGTVTTMSIGAIQRALLQLENQGADKFFGEPSFDIFDLMQTEGGKGIMNVLAADKLMMQPKLYSTFLLWLLSELYSTLPEVGDLPLPKLVFFFDEAHMLFDGTSKALLDKIEQVIRLIRSKGVGIYFITQSPTDIPENILGQLGNRVQHALRAYTPKDQKAVKTAADTFRPNPAFKTDEAIMNLETGEALVSFLDEKGAPAMVERAKILFPLSQIGAITEGQRLDIIKQSRIYGKYDTPVDRESAFEVLMAESELAQQEQEQAEIDASQTETKTEKKKKSGILAKVGKAIFTAITSTLAAMLGTYISDKVTGKKTKSRTSAKGRVVKNATSAATRTITKELTRDILGNLIK</sequence>